<evidence type="ECO:0000313" key="2">
    <source>
        <dbReference type="Proteomes" id="UP000179797"/>
    </source>
</evidence>
<dbReference type="PANTHER" id="PTHR43657:SF1">
    <property type="entry name" value="ALTERED INHERITANCE OF MITOCHONDRIA PROTEIN 24, MITOCHONDRIAL"/>
    <property type="match status" value="1"/>
</dbReference>
<dbReference type="SUPFAM" id="SSF51219">
    <property type="entry name" value="TRAP-like"/>
    <property type="match status" value="1"/>
</dbReference>
<dbReference type="InterPro" id="IPR036983">
    <property type="entry name" value="AIM24_sf"/>
</dbReference>
<comment type="caution">
    <text evidence="1">The sequence shown here is derived from an EMBL/GenBank/DDBJ whole genome shotgun (WGS) entry which is preliminary data.</text>
</comment>
<dbReference type="OrthoDB" id="9779518at2"/>
<protein>
    <submittedName>
        <fullName evidence="1">TIGR00266 family protein</fullName>
    </submittedName>
</protein>
<sequence>MLTEDKKGLDFRFDCKPDFGFITVNIPSGEKIKVEASAMATMDTNIEMKTKMKGGFGRMFSGESLFINEFEAKNGAGEIQIAPSAPGDVDHVYLENEAIYLQNSAFVASAMSVEVETKFQGLTKGFFSGESLFLIKCSGTGDLWFNSYGGIIEIDVEDGYVVDTGHIVAFTEGLDYNISKVGGYKSLFFSGEGLVCRFSGKGKVWIQTRKVGPFTSWVHPYRPVKDKG</sequence>
<accession>A0A1S1Z1Q5</accession>
<proteinExistence type="predicted"/>
<evidence type="ECO:0000313" key="1">
    <source>
        <dbReference type="EMBL" id="OHX67200.1"/>
    </source>
</evidence>
<dbReference type="Pfam" id="PF01987">
    <property type="entry name" value="AIM24"/>
    <property type="match status" value="1"/>
</dbReference>
<dbReference type="PANTHER" id="PTHR43657">
    <property type="entry name" value="TRYPTOPHAN RNA-BINDING ATTENUATOR PROTEIN-LIKE PROTEIN"/>
    <property type="match status" value="1"/>
</dbReference>
<dbReference type="Gene3D" id="3.60.160.10">
    <property type="entry name" value="Mitochondrial biogenesis AIM24"/>
    <property type="match status" value="1"/>
</dbReference>
<dbReference type="RefSeq" id="WP_044225679.1">
    <property type="nucleotide sequence ID" value="NZ_JRYR02000001.1"/>
</dbReference>
<reference evidence="1 2" key="1">
    <citation type="journal article" date="2012" name="Int. J. Syst. Evol. Microbiol.">
        <title>Flammeovirga pacifica sp. nov., isolated from deep-sea sediment.</title>
        <authorList>
            <person name="Xu H."/>
            <person name="Fu Y."/>
            <person name="Yang N."/>
            <person name="Ding Z."/>
            <person name="Lai Q."/>
            <person name="Zeng R."/>
        </authorList>
    </citation>
    <scope>NUCLEOTIDE SEQUENCE [LARGE SCALE GENOMIC DNA]</scope>
    <source>
        <strain evidence="2">DSM 24597 / LMG 26175 / WPAGA1</strain>
    </source>
</reference>
<keyword evidence="2" id="KW-1185">Reference proteome</keyword>
<dbReference type="InterPro" id="IPR016031">
    <property type="entry name" value="Trp_RNA-bd_attenuator-like_dom"/>
</dbReference>
<dbReference type="NCBIfam" id="TIGR00266">
    <property type="entry name" value="TIGR00266 family protein"/>
    <property type="match status" value="1"/>
</dbReference>
<dbReference type="AlphaFoldDB" id="A0A1S1Z1Q5"/>
<dbReference type="STRING" id="915059.NH26_13045"/>
<name>A0A1S1Z1Q5_FLAPC</name>
<dbReference type="Proteomes" id="UP000179797">
    <property type="component" value="Unassembled WGS sequence"/>
</dbReference>
<dbReference type="EMBL" id="JRYR02000001">
    <property type="protein sequence ID" value="OHX67200.1"/>
    <property type="molecule type" value="Genomic_DNA"/>
</dbReference>
<dbReference type="InterPro" id="IPR002838">
    <property type="entry name" value="AIM24"/>
</dbReference>
<organism evidence="1 2">
    <name type="scientific">Flammeovirga pacifica</name>
    <dbReference type="NCBI Taxonomy" id="915059"/>
    <lineage>
        <taxon>Bacteria</taxon>
        <taxon>Pseudomonadati</taxon>
        <taxon>Bacteroidota</taxon>
        <taxon>Cytophagia</taxon>
        <taxon>Cytophagales</taxon>
        <taxon>Flammeovirgaceae</taxon>
        <taxon>Flammeovirga</taxon>
    </lineage>
</organism>
<gene>
    <name evidence="1" type="ORF">NH26_13045</name>
</gene>